<feature type="compositionally biased region" description="Polar residues" evidence="8">
    <location>
        <begin position="235"/>
        <end position="245"/>
    </location>
</feature>
<dbReference type="PROSITE" id="PS51283">
    <property type="entry name" value="DUSP"/>
    <property type="match status" value="1"/>
</dbReference>
<feature type="compositionally biased region" description="Low complexity" evidence="8">
    <location>
        <begin position="1208"/>
        <end position="1219"/>
    </location>
</feature>
<reference evidence="11" key="1">
    <citation type="journal article" date="2020" name="Stud. Mycol.">
        <title>101 Dothideomycetes genomes: a test case for predicting lifestyles and emergence of pathogens.</title>
        <authorList>
            <person name="Haridas S."/>
            <person name="Albert R."/>
            <person name="Binder M."/>
            <person name="Bloem J."/>
            <person name="Labutti K."/>
            <person name="Salamov A."/>
            <person name="Andreopoulos B."/>
            <person name="Baker S."/>
            <person name="Barry K."/>
            <person name="Bills G."/>
            <person name="Bluhm B."/>
            <person name="Cannon C."/>
            <person name="Castanera R."/>
            <person name="Culley D."/>
            <person name="Daum C."/>
            <person name="Ezra D."/>
            <person name="Gonzalez J."/>
            <person name="Henrissat B."/>
            <person name="Kuo A."/>
            <person name="Liang C."/>
            <person name="Lipzen A."/>
            <person name="Lutzoni F."/>
            <person name="Magnuson J."/>
            <person name="Mondo S."/>
            <person name="Nolan M."/>
            <person name="Ohm R."/>
            <person name="Pangilinan J."/>
            <person name="Park H.-J."/>
            <person name="Ramirez L."/>
            <person name="Alfaro M."/>
            <person name="Sun H."/>
            <person name="Tritt A."/>
            <person name="Yoshinaga Y."/>
            <person name="Zwiers L.-H."/>
            <person name="Turgeon B."/>
            <person name="Goodwin S."/>
            <person name="Spatafora J."/>
            <person name="Crous P."/>
            <person name="Grigoriev I."/>
        </authorList>
    </citation>
    <scope>NUCLEOTIDE SEQUENCE</scope>
    <source>
        <strain evidence="11">ATCC 16933</strain>
    </source>
</reference>
<dbReference type="SUPFAM" id="SSF54001">
    <property type="entry name" value="Cysteine proteinases"/>
    <property type="match status" value="1"/>
</dbReference>
<dbReference type="Pfam" id="PF06337">
    <property type="entry name" value="DUSP"/>
    <property type="match status" value="1"/>
</dbReference>
<dbReference type="InterPro" id="IPR050185">
    <property type="entry name" value="Ub_carboxyl-term_hydrolase"/>
</dbReference>
<evidence type="ECO:0000256" key="6">
    <source>
        <dbReference type="ARBA" id="ARBA00022801"/>
    </source>
</evidence>
<feature type="compositionally biased region" description="Basic and acidic residues" evidence="8">
    <location>
        <begin position="1390"/>
        <end position="1402"/>
    </location>
</feature>
<feature type="compositionally biased region" description="Polar residues" evidence="8">
    <location>
        <begin position="905"/>
        <end position="918"/>
    </location>
</feature>
<comment type="similarity">
    <text evidence="2">Belongs to the peptidase C19 family.</text>
</comment>
<evidence type="ECO:0000256" key="4">
    <source>
        <dbReference type="ARBA" id="ARBA00022670"/>
    </source>
</evidence>
<sequence>MSVVDEDRVQRPSSSAPPLDEQVRVVLETRNAPLEENDVGYVLSSKWLARVFARTTELRDSGAFDKSALEGEIGPVDNYDLVFDDWTGKTLVDLYGRTFVPLKPNLRMGEELEIVPERAWELIKSWYGVKEGRPTITRYVRNTSTGSSSNLEYELYPPVFTIRKTRDSASISQSHAKRAPKIVASRATLFQSFLKEAKRVAEIGVAIKVKVWRVVEPAAAPTDSIEKSRSGMLTPDTSRSNSPEGCSSEDLGLTLDLDRFAHFAEPTQRERIDVNDETANPKYNGGLSLGTVGLSTDQTLVLEPRVGGPAGGEFLTDSVQRLAKVSNAGPVVTNDGKSYKKNTTQTATQSGRSSPAPPGPVTRGRVRKDGRMRGTVGLTNLGNTCYMNSALQCIRSVEEMSLYFLQGKYKEDINPENPIGYGGAIAKTYAGFLASVYDDHAPSFFTPKNFKFAVGKYAPAFSGYGQQDSQEFLSFLVDGLHEDLNRIVNKPYKENPESDDKTVHDPEAIRQLGETFRANYRARNDSIAMDLFSGFYKNTVVCPECDKVSITFDPYSLLTVQLPIEQTWQHTVFFAPLRGPPIQVNVDMDKNATIRAMKEFVAKRFPGLTAERLMAAEVYGHKFFRTYDDRKTIVEANIQPRDDVVFYELDAPPTNFPPPKKKQGKSRSTMWNASSDEEIPETDSPFADRMAVPVFHRAPTSSSYLSASRTLKSWPSFVLITRKEATSYDLILKKVLARVATMTSKDILIEDDAFGSTSTSQNDSDAVITTEEDASSNADPNVHTASVEGEDNMVDVSISHPPTKRDNGDQNLERTNSDTSSKSIPGVLRPGTFIPGSLQNLFEMKYFKSKGEMIPTGWNAIDSNKEYPTVRSREPTRIIRESSTLSHGSGQSNSTSSEDPEDNIEFSNQASLSLNNAPDTDEESPPSVHAVVHQQNTKNARKHNRRKNKTYTARAKRAIGKPASTPPLEGDDDPALIRIGEALILDWSPEAYDALFEGSSGGDDLRGCETWKLMDTLSDPELEEKKATRAARKRSGVTLEDCFAETAKGEILSEGNAWYCNRCKEMRLASKKLEIWTAPDILVVHLKRFSAHRTFRDKIDVLVDFPVEGLDLTGRVGLNEGKSLVYDLFAVDNHYGGLGGGHYTAFAQNFFDKKWYEYNDSQVTPRNSSQLVTSAAYLLFYRRRSSIPLGPPYLRQMVQDYYNPPEPSSESSSRASSPAGKGQRLDGSSPNGSSSTLAGAGAAHQRGGGGDSGTAPQNGSDEETLPEYSFDEGIEMDEEVGYGVTGPIGPLNYNQTTGSSWSLNGFDAIGVSDDKNDGSDDAFEDANSDEPVHGSDAGDDRMMTDFGDDILNPGQVSPENVPFPDLVSEPVPTISFGSGNEDADASVAEVRVDDNKGDVKVD</sequence>
<evidence type="ECO:0000256" key="7">
    <source>
        <dbReference type="ARBA" id="ARBA00022807"/>
    </source>
</evidence>
<feature type="region of interest" description="Disordered" evidence="8">
    <location>
        <begin position="1198"/>
        <end position="1265"/>
    </location>
</feature>
<dbReference type="EC" id="3.4.19.12" evidence="3"/>
<dbReference type="InterPro" id="IPR018200">
    <property type="entry name" value="USP_CS"/>
</dbReference>
<dbReference type="SUPFAM" id="SSF143791">
    <property type="entry name" value="DUSP-like"/>
    <property type="match status" value="1"/>
</dbReference>
<evidence type="ECO:0000256" key="2">
    <source>
        <dbReference type="ARBA" id="ARBA00009085"/>
    </source>
</evidence>
<dbReference type="PROSITE" id="PS00972">
    <property type="entry name" value="USP_1"/>
    <property type="match status" value="1"/>
</dbReference>
<dbReference type="PANTHER" id="PTHR21646:SF24">
    <property type="entry name" value="UBIQUITIN CARBOXYL-TERMINAL HYDROLASE"/>
    <property type="match status" value="1"/>
</dbReference>
<keyword evidence="7" id="KW-0788">Thiol protease</keyword>
<feature type="compositionally biased region" description="Polar residues" evidence="8">
    <location>
        <begin position="755"/>
        <end position="764"/>
    </location>
</feature>
<evidence type="ECO:0000256" key="1">
    <source>
        <dbReference type="ARBA" id="ARBA00000707"/>
    </source>
</evidence>
<keyword evidence="5" id="KW-0833">Ubl conjugation pathway</keyword>
<accession>A0A6A6NXB8</accession>
<dbReference type="Proteomes" id="UP000799766">
    <property type="component" value="Unassembled WGS sequence"/>
</dbReference>
<dbReference type="Gene3D" id="3.30.2230.10">
    <property type="entry name" value="DUSP-like"/>
    <property type="match status" value="1"/>
</dbReference>
<feature type="domain" description="DUSP" evidence="10">
    <location>
        <begin position="17"/>
        <end position="141"/>
    </location>
</feature>
<keyword evidence="6" id="KW-0378">Hydrolase</keyword>
<evidence type="ECO:0000259" key="10">
    <source>
        <dbReference type="PROSITE" id="PS51283"/>
    </source>
</evidence>
<feature type="region of interest" description="Disordered" evidence="8">
    <location>
        <begin position="1280"/>
        <end position="1300"/>
    </location>
</feature>
<dbReference type="Gene3D" id="3.90.70.10">
    <property type="entry name" value="Cysteine proteinases"/>
    <property type="match status" value="2"/>
</dbReference>
<evidence type="ECO:0000313" key="12">
    <source>
        <dbReference type="Proteomes" id="UP000799766"/>
    </source>
</evidence>
<gene>
    <name evidence="11" type="ORF">BDY21DRAFT_287701</name>
</gene>
<dbReference type="InterPro" id="IPR038765">
    <property type="entry name" value="Papain-like_cys_pep_sf"/>
</dbReference>
<feature type="compositionally biased region" description="Low complexity" evidence="8">
    <location>
        <begin position="1232"/>
        <end position="1245"/>
    </location>
</feature>
<dbReference type="GO" id="GO:0004843">
    <property type="term" value="F:cysteine-type deubiquitinase activity"/>
    <property type="evidence" value="ECO:0007669"/>
    <property type="project" value="UniProtKB-EC"/>
</dbReference>
<feature type="region of interest" description="Disordered" evidence="8">
    <location>
        <begin position="754"/>
        <end position="830"/>
    </location>
</feature>
<evidence type="ECO:0000259" key="9">
    <source>
        <dbReference type="PROSITE" id="PS50235"/>
    </source>
</evidence>
<feature type="compositionally biased region" description="Basic residues" evidence="8">
    <location>
        <begin position="939"/>
        <end position="959"/>
    </location>
</feature>
<dbReference type="PANTHER" id="PTHR21646">
    <property type="entry name" value="UBIQUITIN CARBOXYL-TERMINAL HYDROLASE"/>
    <property type="match status" value="1"/>
</dbReference>
<keyword evidence="12" id="KW-1185">Reference proteome</keyword>
<dbReference type="GO" id="GO:0006508">
    <property type="term" value="P:proteolysis"/>
    <property type="evidence" value="ECO:0007669"/>
    <property type="project" value="UniProtKB-KW"/>
</dbReference>
<comment type="catalytic activity">
    <reaction evidence="1">
        <text>Thiol-dependent hydrolysis of ester, thioester, amide, peptide and isopeptide bonds formed by the C-terminal Gly of ubiquitin (a 76-residue protein attached to proteins as an intracellular targeting signal).</text>
        <dbReference type="EC" id="3.4.19.12"/>
    </reaction>
</comment>
<organism evidence="11 12">
    <name type="scientific">Lineolata rhizophorae</name>
    <dbReference type="NCBI Taxonomy" id="578093"/>
    <lineage>
        <taxon>Eukaryota</taxon>
        <taxon>Fungi</taxon>
        <taxon>Dikarya</taxon>
        <taxon>Ascomycota</taxon>
        <taxon>Pezizomycotina</taxon>
        <taxon>Dothideomycetes</taxon>
        <taxon>Dothideomycetes incertae sedis</taxon>
        <taxon>Lineolatales</taxon>
        <taxon>Lineolataceae</taxon>
        <taxon>Lineolata</taxon>
    </lineage>
</organism>
<dbReference type="PROSITE" id="PS00973">
    <property type="entry name" value="USP_2"/>
    <property type="match status" value="1"/>
</dbReference>
<feature type="compositionally biased region" description="Basic and acidic residues" evidence="8">
    <location>
        <begin position="1330"/>
        <end position="1343"/>
    </location>
</feature>
<name>A0A6A6NXB8_9PEZI</name>
<dbReference type="Pfam" id="PF00443">
    <property type="entry name" value="UCH"/>
    <property type="match status" value="1"/>
</dbReference>
<feature type="region of interest" description="Disordered" evidence="8">
    <location>
        <begin position="1312"/>
        <end position="1402"/>
    </location>
</feature>
<dbReference type="InterPro" id="IPR001394">
    <property type="entry name" value="Peptidase_C19_UCH"/>
</dbReference>
<feature type="domain" description="USP" evidence="9">
    <location>
        <begin position="376"/>
        <end position="1184"/>
    </location>
</feature>
<feature type="compositionally biased region" description="Polar residues" evidence="8">
    <location>
        <begin position="341"/>
        <end position="353"/>
    </location>
</feature>
<feature type="compositionally biased region" description="Acidic residues" evidence="8">
    <location>
        <begin position="1319"/>
        <end position="1328"/>
    </location>
</feature>
<feature type="region of interest" description="Disordered" evidence="8">
    <location>
        <begin position="856"/>
        <end position="972"/>
    </location>
</feature>
<keyword evidence="4" id="KW-0645">Protease</keyword>
<feature type="compositionally biased region" description="Basic and acidic residues" evidence="8">
    <location>
        <begin position="871"/>
        <end position="880"/>
    </location>
</feature>
<protein>
    <recommendedName>
        <fullName evidence="3">ubiquitinyl hydrolase 1</fullName>
        <ecNumber evidence="3">3.4.19.12</ecNumber>
    </recommendedName>
</protein>
<feature type="region of interest" description="Disordered" evidence="8">
    <location>
        <begin position="654"/>
        <end position="683"/>
    </location>
</feature>
<feature type="compositionally biased region" description="Basic and acidic residues" evidence="8">
    <location>
        <begin position="803"/>
        <end position="816"/>
    </location>
</feature>
<dbReference type="PROSITE" id="PS50235">
    <property type="entry name" value="USP_3"/>
    <property type="match status" value="1"/>
</dbReference>
<evidence type="ECO:0000256" key="8">
    <source>
        <dbReference type="SAM" id="MobiDB-lite"/>
    </source>
</evidence>
<evidence type="ECO:0000256" key="3">
    <source>
        <dbReference type="ARBA" id="ARBA00012759"/>
    </source>
</evidence>
<feature type="compositionally biased region" description="Low complexity" evidence="8">
    <location>
        <begin position="886"/>
        <end position="897"/>
    </location>
</feature>
<dbReference type="InterPro" id="IPR028889">
    <property type="entry name" value="USP"/>
</dbReference>
<evidence type="ECO:0000256" key="5">
    <source>
        <dbReference type="ARBA" id="ARBA00022786"/>
    </source>
</evidence>
<dbReference type="InterPro" id="IPR035927">
    <property type="entry name" value="DUSP-like_sf"/>
</dbReference>
<feature type="region of interest" description="Disordered" evidence="8">
    <location>
        <begin position="223"/>
        <end position="249"/>
    </location>
</feature>
<proteinExistence type="inferred from homology"/>
<dbReference type="GO" id="GO:0016579">
    <property type="term" value="P:protein deubiquitination"/>
    <property type="evidence" value="ECO:0007669"/>
    <property type="project" value="InterPro"/>
</dbReference>
<feature type="region of interest" description="Disordered" evidence="8">
    <location>
        <begin position="327"/>
        <end position="373"/>
    </location>
</feature>
<evidence type="ECO:0000313" key="11">
    <source>
        <dbReference type="EMBL" id="KAF2456445.1"/>
    </source>
</evidence>
<dbReference type="EMBL" id="MU001683">
    <property type="protein sequence ID" value="KAF2456445.1"/>
    <property type="molecule type" value="Genomic_DNA"/>
</dbReference>
<dbReference type="OrthoDB" id="952271at2759"/>
<dbReference type="InterPro" id="IPR006615">
    <property type="entry name" value="Pept_C19_DUSP"/>
</dbReference>